<dbReference type="SUPFAM" id="SSF102114">
    <property type="entry name" value="Radical SAM enzymes"/>
    <property type="match status" value="1"/>
</dbReference>
<dbReference type="Proteomes" id="UP000077275">
    <property type="component" value="Unassembled WGS sequence"/>
</dbReference>
<dbReference type="InterPro" id="IPR058240">
    <property type="entry name" value="rSAM_sf"/>
</dbReference>
<dbReference type="SMART" id="SM00729">
    <property type="entry name" value="Elp3"/>
    <property type="match status" value="1"/>
</dbReference>
<dbReference type="InterPro" id="IPR006638">
    <property type="entry name" value="Elp3/MiaA/NifB-like_rSAM"/>
</dbReference>
<accession>A0A166CSK1</accession>
<feature type="domain" description="Elp3/MiaA/NifB-like radical SAM core" evidence="4">
    <location>
        <begin position="30"/>
        <end position="251"/>
    </location>
</feature>
<gene>
    <name evidence="5" type="ORF">MBCUT_19460</name>
</gene>
<dbReference type="SFLD" id="SFLDS00029">
    <property type="entry name" value="Radical_SAM"/>
    <property type="match status" value="1"/>
</dbReference>
<dbReference type="GO" id="GO:0003824">
    <property type="term" value="F:catalytic activity"/>
    <property type="evidence" value="ECO:0007669"/>
    <property type="project" value="InterPro"/>
</dbReference>
<evidence type="ECO:0000256" key="1">
    <source>
        <dbReference type="ARBA" id="ARBA00022723"/>
    </source>
</evidence>
<name>A0A166CSK1_9EURY</name>
<dbReference type="Pfam" id="PF04055">
    <property type="entry name" value="Radical_SAM"/>
    <property type="match status" value="1"/>
</dbReference>
<dbReference type="InterPro" id="IPR040086">
    <property type="entry name" value="MJ0683-like"/>
</dbReference>
<dbReference type="CDD" id="cd01335">
    <property type="entry name" value="Radical_SAM"/>
    <property type="match status" value="1"/>
</dbReference>
<organism evidence="5 6">
    <name type="scientific">Methanobrevibacter cuticularis</name>
    <dbReference type="NCBI Taxonomy" id="47311"/>
    <lineage>
        <taxon>Archaea</taxon>
        <taxon>Methanobacteriati</taxon>
        <taxon>Methanobacteriota</taxon>
        <taxon>Methanomada group</taxon>
        <taxon>Methanobacteria</taxon>
        <taxon>Methanobacteriales</taxon>
        <taxon>Methanobacteriaceae</taxon>
        <taxon>Methanobrevibacter</taxon>
    </lineage>
</organism>
<evidence type="ECO:0000256" key="2">
    <source>
        <dbReference type="ARBA" id="ARBA00023004"/>
    </source>
</evidence>
<dbReference type="PATRIC" id="fig|47311.3.peg.2117"/>
<dbReference type="InterPro" id="IPR007197">
    <property type="entry name" value="rSAM"/>
</dbReference>
<reference evidence="5 6" key="1">
    <citation type="submission" date="2016-04" db="EMBL/GenBank/DDBJ databases">
        <title>Genome sequence of Methanobrevibacter cuticularis DSM 11139.</title>
        <authorList>
            <person name="Poehlein A."/>
            <person name="Seedorf H."/>
            <person name="Daniel R."/>
        </authorList>
    </citation>
    <scope>NUCLEOTIDE SEQUENCE [LARGE SCALE GENOMIC DNA]</scope>
    <source>
        <strain evidence="5 6">DSM 11139</strain>
    </source>
</reference>
<sequence>MKQTHKKIKEITCKSACNKIKRSMPYKWDLNIYRGCEHSCIYCYALYSHKYLESNEFFSDIHVKTNIVEEFEKQLSRPSWKGELINIGGVTDSYQSIEEEYELMPKILQILIKYKNPAIISTKSDLPLRDIDLINELSEITYINIASSITSFDEDIRSAIEPNAISSQKRIAMIKKIRKETNASTGLHFMPIIPHVTDSYENIDSIFKNAKIANVHYVLPSVLNLFGKTRPYFYKSIKKDFPDSYDSVKSSYINGRVHKQYSRDLYKIINTIESKYSVSTSYIRPIKEKMKFYNKQENSNQSTLFDY</sequence>
<evidence type="ECO:0000313" key="5">
    <source>
        <dbReference type="EMBL" id="KZX14818.1"/>
    </source>
</evidence>
<dbReference type="Gene3D" id="3.80.30.30">
    <property type="match status" value="1"/>
</dbReference>
<dbReference type="SFLD" id="SFLDG01084">
    <property type="entry name" value="Uncharacterised_Radical_SAM_Su"/>
    <property type="match status" value="1"/>
</dbReference>
<comment type="caution">
    <text evidence="5">The sequence shown here is derived from an EMBL/GenBank/DDBJ whole genome shotgun (WGS) entry which is preliminary data.</text>
</comment>
<dbReference type="PANTHER" id="PTHR43432">
    <property type="entry name" value="SLR0285 PROTEIN"/>
    <property type="match status" value="1"/>
</dbReference>
<keyword evidence="1" id="KW-0479">Metal-binding</keyword>
<evidence type="ECO:0000313" key="6">
    <source>
        <dbReference type="Proteomes" id="UP000077275"/>
    </source>
</evidence>
<dbReference type="AlphaFoldDB" id="A0A166CSK1"/>
<keyword evidence="6" id="KW-1185">Reference proteome</keyword>
<dbReference type="OrthoDB" id="15538at2157"/>
<dbReference type="GO" id="GO:0046872">
    <property type="term" value="F:metal ion binding"/>
    <property type="evidence" value="ECO:0007669"/>
    <property type="project" value="UniProtKB-KW"/>
</dbReference>
<dbReference type="PANTHER" id="PTHR43432:SF5">
    <property type="entry name" value="ELP3_MIAA_NIFB-LIKE RADICAL SAM CORE DOMAIN-CONTAINING PROTEIN"/>
    <property type="match status" value="1"/>
</dbReference>
<keyword evidence="3" id="KW-0411">Iron-sulfur</keyword>
<dbReference type="RefSeq" id="WP_067260469.1">
    <property type="nucleotide sequence ID" value="NZ_LWMW01000147.1"/>
</dbReference>
<evidence type="ECO:0000259" key="4">
    <source>
        <dbReference type="SMART" id="SM00729"/>
    </source>
</evidence>
<dbReference type="EMBL" id="LWMW01000147">
    <property type="protein sequence ID" value="KZX14818.1"/>
    <property type="molecule type" value="Genomic_DNA"/>
</dbReference>
<proteinExistence type="predicted"/>
<dbReference type="GO" id="GO:0051536">
    <property type="term" value="F:iron-sulfur cluster binding"/>
    <property type="evidence" value="ECO:0007669"/>
    <property type="project" value="UniProtKB-KW"/>
</dbReference>
<protein>
    <submittedName>
        <fullName evidence="5">Radical SAM superfamily protein</fullName>
    </submittedName>
</protein>
<keyword evidence="2" id="KW-0408">Iron</keyword>
<evidence type="ECO:0000256" key="3">
    <source>
        <dbReference type="ARBA" id="ARBA00023014"/>
    </source>
</evidence>